<keyword evidence="3" id="KW-0464">Manganese</keyword>
<evidence type="ECO:0000256" key="5">
    <source>
        <dbReference type="ARBA" id="ARBA00023295"/>
    </source>
</evidence>
<proteinExistence type="predicted"/>
<comment type="caution">
    <text evidence="7">The sequence shown here is derived from an EMBL/GenBank/DDBJ whole genome shotgun (WGS) entry which is preliminary data.</text>
</comment>
<gene>
    <name evidence="7" type="ORF">M7I_1168</name>
</gene>
<dbReference type="Gene3D" id="3.40.1190.20">
    <property type="match status" value="1"/>
</dbReference>
<dbReference type="InterPro" id="IPR029056">
    <property type="entry name" value="Ribokinase-like"/>
</dbReference>
<evidence type="ECO:0000256" key="2">
    <source>
        <dbReference type="ARBA" id="ARBA00022801"/>
    </source>
</evidence>
<evidence type="ECO:0000256" key="3">
    <source>
        <dbReference type="ARBA" id="ARBA00023211"/>
    </source>
</evidence>
<dbReference type="GO" id="GO:0005737">
    <property type="term" value="C:cytoplasm"/>
    <property type="evidence" value="ECO:0007669"/>
    <property type="project" value="TreeGrafter"/>
</dbReference>
<keyword evidence="4" id="KW-0456">Lyase</keyword>
<dbReference type="GO" id="GO:0016798">
    <property type="term" value="F:hydrolase activity, acting on glycosyl bonds"/>
    <property type="evidence" value="ECO:0007669"/>
    <property type="project" value="UniProtKB-KW"/>
</dbReference>
<dbReference type="OrthoDB" id="198885at2759"/>
<feature type="domain" description="Carbohydrate kinase PfkB" evidence="6">
    <location>
        <begin position="410"/>
        <end position="487"/>
    </location>
</feature>
<sequence>MMIAQRAGIRVFGTGGLGGVHRGGQDTMDISADLTELGRTTVAVVSSGCKSFLDLPRTLEFLETQGVPVFAQAHLRSTKGVMGGLLFANPIPKEFSIPKAEIDLAINQAVQEAADQGFHGHSNTPFILARIKDLTKGNSIPANRALIRSNVKVATQVAIELEKLRSFYRKEDAQRKAEETGSETLTAIEAEGLDTTGILTHPEARTAQYVAINDGKKDLVLAMSDMKILSEAKPKPSWVLSNAMTAKVAIVDGNWDPMELQKLFITLKKANKSLKTIFEPVSVPKAANLFKKSTYHTIEKAFPHNLVDIATPNTFELSAMYTAAKENGFLECQEWWALVDAFGIPSTGARDRFVQITNAKMTDEGIPHQTIQLLPYIPTILTKLGADGVLLTQLMTPHDPRLTDSQHTRYILSRNSNGTKTVGGVYMRHFPTQEVVKEIVSVNGVGDTFLGVLAAGLAKGKALDSSLIDLAQKAAGLTLGSKEAVSPELKDLQEEFESLP</sequence>
<dbReference type="InParanoid" id="H0EFN8"/>
<dbReference type="PANTHER" id="PTHR42909">
    <property type="entry name" value="ZGC:136858"/>
    <property type="match status" value="1"/>
</dbReference>
<evidence type="ECO:0000313" key="8">
    <source>
        <dbReference type="Proteomes" id="UP000005446"/>
    </source>
</evidence>
<evidence type="ECO:0000313" key="7">
    <source>
        <dbReference type="EMBL" id="EHL02659.1"/>
    </source>
</evidence>
<evidence type="ECO:0000256" key="4">
    <source>
        <dbReference type="ARBA" id="ARBA00023239"/>
    </source>
</evidence>
<dbReference type="InterPro" id="IPR007342">
    <property type="entry name" value="PsuG"/>
</dbReference>
<evidence type="ECO:0000256" key="1">
    <source>
        <dbReference type="ARBA" id="ARBA00022723"/>
    </source>
</evidence>
<dbReference type="AlphaFoldDB" id="H0EFN8"/>
<dbReference type="GO" id="GO:0004730">
    <property type="term" value="F:pseudouridylate synthase activity"/>
    <property type="evidence" value="ECO:0007669"/>
    <property type="project" value="InterPro"/>
</dbReference>
<keyword evidence="8" id="KW-1185">Reference proteome</keyword>
<dbReference type="SUPFAM" id="SSF110581">
    <property type="entry name" value="Indigoidine synthase A-like"/>
    <property type="match status" value="1"/>
</dbReference>
<keyword evidence="5 7" id="KW-0326">Glycosidase</keyword>
<dbReference type="InterPro" id="IPR022830">
    <property type="entry name" value="Indigdn_synthA-like"/>
</dbReference>
<dbReference type="PANTHER" id="PTHR42909:SF1">
    <property type="entry name" value="CARBOHYDRATE KINASE PFKB DOMAIN-CONTAINING PROTEIN"/>
    <property type="match status" value="1"/>
</dbReference>
<reference evidence="7 8" key="1">
    <citation type="journal article" date="2012" name="Eukaryot. Cell">
        <title>Genome sequence of the fungus Glarea lozoyensis: the first genome sequence of a species from the Helotiaceae family.</title>
        <authorList>
            <person name="Youssar L."/>
            <person name="Gruening B.A."/>
            <person name="Erxleben A."/>
            <person name="Guenther S."/>
            <person name="Huettel W."/>
        </authorList>
    </citation>
    <scope>NUCLEOTIDE SEQUENCE [LARGE SCALE GENOMIC DNA]</scope>
    <source>
        <strain evidence="8">ATCC 74030 / MF5533</strain>
    </source>
</reference>
<name>H0EFN8_GLAL7</name>
<keyword evidence="2" id="KW-0378">Hydrolase</keyword>
<dbReference type="SUPFAM" id="SSF53613">
    <property type="entry name" value="Ribokinase-like"/>
    <property type="match status" value="1"/>
</dbReference>
<dbReference type="GO" id="GO:0046872">
    <property type="term" value="F:metal ion binding"/>
    <property type="evidence" value="ECO:0007669"/>
    <property type="project" value="UniProtKB-KW"/>
</dbReference>
<evidence type="ECO:0000259" key="6">
    <source>
        <dbReference type="Pfam" id="PF00294"/>
    </source>
</evidence>
<dbReference type="HOGENOM" id="CLU_012201_3_0_1"/>
<keyword evidence="1" id="KW-0479">Metal-binding</keyword>
<dbReference type="Pfam" id="PF04227">
    <property type="entry name" value="Indigoidine_A"/>
    <property type="match status" value="2"/>
</dbReference>
<accession>H0EFN8</accession>
<dbReference type="EMBL" id="AGUE01000020">
    <property type="protein sequence ID" value="EHL02659.1"/>
    <property type="molecule type" value="Genomic_DNA"/>
</dbReference>
<dbReference type="InterPro" id="IPR011611">
    <property type="entry name" value="PfkB_dom"/>
</dbReference>
<dbReference type="Proteomes" id="UP000005446">
    <property type="component" value="Unassembled WGS sequence"/>
</dbReference>
<dbReference type="Pfam" id="PF00294">
    <property type="entry name" value="PfkB"/>
    <property type="match status" value="1"/>
</dbReference>
<protein>
    <submittedName>
        <fullName evidence="7">Putative Pseudouridine-5'-phosphate glycosidase</fullName>
    </submittedName>
</protein>
<dbReference type="Gene3D" id="3.40.1790.10">
    <property type="entry name" value="Indigoidine synthase domain"/>
    <property type="match status" value="2"/>
</dbReference>
<organism evidence="7 8">
    <name type="scientific">Glarea lozoyensis (strain ATCC 74030 / MF5533)</name>
    <dbReference type="NCBI Taxonomy" id="1104152"/>
    <lineage>
        <taxon>Eukaryota</taxon>
        <taxon>Fungi</taxon>
        <taxon>Dikarya</taxon>
        <taxon>Ascomycota</taxon>
        <taxon>Pezizomycotina</taxon>
        <taxon>Leotiomycetes</taxon>
        <taxon>Helotiales</taxon>
        <taxon>Helotiaceae</taxon>
        <taxon>Glarea</taxon>
    </lineage>
</organism>